<dbReference type="EMBL" id="JBICCN010000328">
    <property type="protein sequence ID" value="KAL3076806.1"/>
    <property type="molecule type" value="Genomic_DNA"/>
</dbReference>
<dbReference type="Pfam" id="PF03564">
    <property type="entry name" value="DUF1759"/>
    <property type="match status" value="1"/>
</dbReference>
<feature type="region of interest" description="Disordered" evidence="1">
    <location>
        <begin position="344"/>
        <end position="414"/>
    </location>
</feature>
<proteinExistence type="predicted"/>
<feature type="compositionally biased region" description="Basic and acidic residues" evidence="1">
    <location>
        <begin position="900"/>
        <end position="919"/>
    </location>
</feature>
<feature type="region of interest" description="Disordered" evidence="1">
    <location>
        <begin position="130"/>
        <end position="156"/>
    </location>
</feature>
<feature type="compositionally biased region" description="Low complexity" evidence="1">
    <location>
        <begin position="405"/>
        <end position="414"/>
    </location>
</feature>
<evidence type="ECO:0000313" key="3">
    <source>
        <dbReference type="EMBL" id="KAL3076805.1"/>
    </source>
</evidence>
<feature type="compositionally biased region" description="Basic and acidic residues" evidence="1">
    <location>
        <begin position="386"/>
        <end position="404"/>
    </location>
</feature>
<dbReference type="Pfam" id="PF05585">
    <property type="entry name" value="DUF1758"/>
    <property type="match status" value="1"/>
</dbReference>
<feature type="region of interest" description="Disordered" evidence="1">
    <location>
        <begin position="1431"/>
        <end position="1458"/>
    </location>
</feature>
<dbReference type="InterPro" id="IPR008737">
    <property type="entry name" value="DUF1758"/>
</dbReference>
<feature type="region of interest" description="Disordered" evidence="1">
    <location>
        <begin position="1095"/>
        <end position="1122"/>
    </location>
</feature>
<keyword evidence="5" id="KW-1185">Reference proteome</keyword>
<feature type="compositionally biased region" description="Polar residues" evidence="1">
    <location>
        <begin position="145"/>
        <end position="156"/>
    </location>
</feature>
<dbReference type="Proteomes" id="UP001620645">
    <property type="component" value="Unassembled WGS sequence"/>
</dbReference>
<feature type="region of interest" description="Disordered" evidence="1">
    <location>
        <begin position="849"/>
        <end position="928"/>
    </location>
</feature>
<feature type="compositionally biased region" description="Polar residues" evidence="1">
    <location>
        <begin position="538"/>
        <end position="557"/>
    </location>
</feature>
<feature type="compositionally biased region" description="Polar residues" evidence="1">
    <location>
        <begin position="1443"/>
        <end position="1458"/>
    </location>
</feature>
<gene>
    <name evidence="3" type="ORF">niasHS_013076</name>
    <name evidence="4" type="ORF">niasHS_013077</name>
</gene>
<feature type="compositionally biased region" description="Basic and acidic residues" evidence="1">
    <location>
        <begin position="947"/>
        <end position="995"/>
    </location>
</feature>
<evidence type="ECO:0000313" key="5">
    <source>
        <dbReference type="Proteomes" id="UP001620645"/>
    </source>
</evidence>
<evidence type="ECO:0000313" key="4">
    <source>
        <dbReference type="EMBL" id="KAL3076806.1"/>
    </source>
</evidence>
<feature type="domain" description="DUF1758" evidence="2">
    <location>
        <begin position="577"/>
        <end position="728"/>
    </location>
</feature>
<feature type="region of interest" description="Disordered" evidence="1">
    <location>
        <begin position="942"/>
        <end position="995"/>
    </location>
</feature>
<comment type="caution">
    <text evidence="3">The sequence shown here is derived from an EMBL/GenBank/DDBJ whole genome shotgun (WGS) entry which is preliminary data.</text>
</comment>
<sequence length="1807" mass="208126">MAAPIQQKLSAALKVLSRSRTAAELHIQADQAASNLENAFNFEAQLEKVQKEAKTMDIFLDDVRESLTAWADLLRKLPAAERDPAEADFNKFEKKEQTTDKVDEAALKLRDLRDLISTLTVQSRLYRSKADKEERDAQAAHANAMQHTAQQQPNKTPSFTPPFYQFQPIQLDKFFGNKRKWPEFYESFKSAIGTHALSKAEKFNLLRNLLGGEARELVAGFRLEDNNYDTALQLLKDTYGAPDEHIRALHFELANLKPCKNLRDSKEFLLHLERLTRELNNSGEDIEGPPTFLMLEKKLTPGFLRTILTKKGEDPARWNTTKFRDVLNEAVRKETQIQEVMGEYGHSPQQRPPQPQKPNFSASRFQDSAPIPQQRERTFITSAVDDNYKRLNDRQPQHRPEQQRPRALQPQQRNLRTFNNQRQFPTQYANATNNQQQFPIQRADGAFNQRKPPSPCIFCGNDHWHEECQKFSTIQQRREVLYAKALCFKCLKSNHQASRCPQPKRCFKCKQPHPTALCEIDSKSPNQLKAESFEPQLNEPNTSQTQGNKPTESASQMCNAVNGSDTRALLMTATSTVFNPTQPQLSMIASIFIDPGSHRSFISARAAKLLDLPVVLTEECHLTSFGEREPKRYISDLVKIGFLCTSGEKLIFNLNEMKFLVNDMPMIQLSELDKTELRQQKLNPPHEQRQPDIMLGIDIWHELQVQPIEKLPSGFTLCRSKIGKILSGSGRIEVHQASNVTFVLSVNDNDQEEAEQQIQTVHSLIASVMDDSVSLAGSDDESQQPRPKERFIIPKRRSALLRPIGQQQSPLQGQHKRRKQLQDSGLRKLFQAIADQQGSSKATTQAIEESREVQKAPRHEQIEHEQRMVKKSQQEANRHLQLEKQQRKEIQEVPQSTTEEQQREAERQQIERQQNDEQRANNQQTRSKAWQELARQFDYDLMDQPDPTEKQPEETDQPTKSKQQAAKDKGLERHRIGRKKTIDMQEKRQRPRDEWPEEKETLLNYVQRIYGPENWTSAWQRGRVLRELHELEDQGRWMIHHKSDGLQLSVSRMYGGKRPFAEFRFVEGGYYSHMVPEDVIFLQAVPTEEQPEIITIDDTTAPATNTEQTKRPPKPQRPQSPKLEEYRMADSKPNTHSQFNLFETCDNTHTTCAKTATYGSTASNRFQMEEFQNFRANNFFEALLFNWLTRNMNLPAEEIWAAHESYIQADTTVEEVAQMFYQQQVADSGRQIARDQHLAEVINVWRNSCDRFGELYNQPAHKQVKFRPITTESEQQSGYGEWIERLNNRTAEIFSKARTKAQHPTYLNYNCTTILIGDNVAEVFKPLFYNAKWFTHFPADEFRLIPGPKVKHLIFAYQATADNMAAQIAPMLHRFMRSEIETTLILVKDDSNQWISNKKYLIDVTRELKAGFFVFNREIGEARRIANRVKQTMPEPMELDQEPGTSTSTSSARPGPSTSQQVISSLMLISLLCLLFIGSAQGQPIRQKRIAEIKAWHGSHLFNFLNVFTERDKRTATKHSPYVQRYIDKVLALNRSLSQTTTPPAPTNPPWTTTQMTTTTSPPRTTATTTKTRSTTWSTKATTRPNAWTTTTTPMPRTMDYRTTTAYRSRPQQRPRPGIKLIRWPKSPITTEEGRDVFWCSNHGSTLWELKGPENSPFCRPPPALTAQWTPLTITLYTKIHRPEPIATAWHCFIKTTTETYYTNIVGDKFVEVSKEFPLVSKRLCQRMAHQQECPLAKTEMHHDNNNHIWATNDQLQVDFPGPITGLFKGKQTSSATNCFAQPATLFVKWHSLQLLSPRENKNFKNF</sequence>
<reference evidence="3 5" key="1">
    <citation type="submission" date="2024-10" db="EMBL/GenBank/DDBJ databases">
        <authorList>
            <person name="Kim D."/>
        </authorList>
    </citation>
    <scope>NUCLEOTIDE SEQUENCE [LARGE SCALE GENOMIC DNA]</scope>
    <source>
        <strain evidence="3">Taebaek</strain>
    </source>
</reference>
<feature type="compositionally biased region" description="Basic and acidic residues" evidence="1">
    <location>
        <begin position="849"/>
        <end position="891"/>
    </location>
</feature>
<name>A0ABD2IG42_HETSC</name>
<dbReference type="PANTHER" id="PTHR47331">
    <property type="entry name" value="PHD-TYPE DOMAIN-CONTAINING PROTEIN"/>
    <property type="match status" value="1"/>
</dbReference>
<evidence type="ECO:0000256" key="1">
    <source>
        <dbReference type="SAM" id="MobiDB-lite"/>
    </source>
</evidence>
<accession>A0ABD2IG42</accession>
<feature type="compositionally biased region" description="Low complexity" evidence="1">
    <location>
        <begin position="1550"/>
        <end position="1598"/>
    </location>
</feature>
<feature type="region of interest" description="Disordered" evidence="1">
    <location>
        <begin position="803"/>
        <end position="822"/>
    </location>
</feature>
<dbReference type="PANTHER" id="PTHR47331:SF5">
    <property type="entry name" value="RIBONUCLEASE H"/>
    <property type="match status" value="1"/>
</dbReference>
<evidence type="ECO:0000259" key="2">
    <source>
        <dbReference type="Pfam" id="PF05585"/>
    </source>
</evidence>
<protein>
    <recommendedName>
        <fullName evidence="2">DUF1758 domain-containing protein</fullName>
    </recommendedName>
</protein>
<dbReference type="InterPro" id="IPR005312">
    <property type="entry name" value="DUF1759"/>
</dbReference>
<organism evidence="3 5">
    <name type="scientific">Heterodera schachtii</name>
    <name type="common">Sugarbeet cyst nematode worm</name>
    <name type="synonym">Tylenchus schachtii</name>
    <dbReference type="NCBI Taxonomy" id="97005"/>
    <lineage>
        <taxon>Eukaryota</taxon>
        <taxon>Metazoa</taxon>
        <taxon>Ecdysozoa</taxon>
        <taxon>Nematoda</taxon>
        <taxon>Chromadorea</taxon>
        <taxon>Rhabditida</taxon>
        <taxon>Tylenchina</taxon>
        <taxon>Tylenchomorpha</taxon>
        <taxon>Tylenchoidea</taxon>
        <taxon>Heteroderidae</taxon>
        <taxon>Heteroderinae</taxon>
        <taxon>Heterodera</taxon>
    </lineage>
</organism>
<dbReference type="EMBL" id="JBICCN010000328">
    <property type="protein sequence ID" value="KAL3076805.1"/>
    <property type="molecule type" value="Genomic_DNA"/>
</dbReference>
<feature type="region of interest" description="Disordered" evidence="1">
    <location>
        <begin position="1537"/>
        <end position="1598"/>
    </location>
</feature>
<feature type="region of interest" description="Disordered" evidence="1">
    <location>
        <begin position="533"/>
        <end position="557"/>
    </location>
</feature>